<reference evidence="2" key="2">
    <citation type="journal article" date="2021" name="Microorganisms">
        <title>Bacterial Dimethylsulfoniopropionate Biosynthesis in the East China Sea.</title>
        <authorList>
            <person name="Liu J."/>
            <person name="Zhang Y."/>
            <person name="Liu J."/>
            <person name="Zhong H."/>
            <person name="Williams B.T."/>
            <person name="Zheng Y."/>
            <person name="Curson A.R.J."/>
            <person name="Sun C."/>
            <person name="Sun H."/>
            <person name="Song D."/>
            <person name="Wagner Mackenzie B."/>
            <person name="Bermejo Martinez A."/>
            <person name="Todd J.D."/>
            <person name="Zhang X.H."/>
        </authorList>
    </citation>
    <scope>NUCLEOTIDE SEQUENCE</scope>
    <source>
        <strain evidence="2">AESS21</strain>
    </source>
</reference>
<dbReference type="RefSeq" id="WP_213215534.1">
    <property type="nucleotide sequence ID" value="NZ_QTKU01000001.1"/>
</dbReference>
<feature type="chain" id="PRO_5038096306" description="Secreted protein" evidence="1">
    <location>
        <begin position="31"/>
        <end position="109"/>
    </location>
</feature>
<keyword evidence="1" id="KW-0732">Signal</keyword>
<evidence type="ECO:0000313" key="2">
    <source>
        <dbReference type="EMBL" id="MBS8259986.1"/>
    </source>
</evidence>
<sequence>MLTRKKPVQGAGVAALSMAALLVVGTAAEARPDLRKMTCGQAQAMVKRNGSVVFTTGTHTYSLFVSNYSYCDPGEQLFTQFGPTRDNPKCPVAYECREPLFERRGFRRW</sequence>
<accession>A0A944GSW1</accession>
<dbReference type="AlphaFoldDB" id="A0A944GSW1"/>
<dbReference type="Proteomes" id="UP000705379">
    <property type="component" value="Unassembled WGS sequence"/>
</dbReference>
<feature type="signal peptide" evidence="1">
    <location>
        <begin position="1"/>
        <end position="30"/>
    </location>
</feature>
<name>A0A944GSW1_9HYPH</name>
<protein>
    <recommendedName>
        <fullName evidence="4">Secreted protein</fullName>
    </recommendedName>
</protein>
<proteinExistence type="predicted"/>
<evidence type="ECO:0000313" key="3">
    <source>
        <dbReference type="Proteomes" id="UP000705379"/>
    </source>
</evidence>
<reference evidence="2" key="1">
    <citation type="submission" date="2018-08" db="EMBL/GenBank/DDBJ databases">
        <authorList>
            <person name="Jin W."/>
            <person name="Wang H."/>
            <person name="Yang Y."/>
            <person name="Li M."/>
            <person name="Liu J."/>
        </authorList>
    </citation>
    <scope>NUCLEOTIDE SEQUENCE</scope>
    <source>
        <strain evidence="2">AESS21</strain>
    </source>
</reference>
<dbReference type="EMBL" id="QTKU01000001">
    <property type="protein sequence ID" value="MBS8259986.1"/>
    <property type="molecule type" value="Genomic_DNA"/>
</dbReference>
<evidence type="ECO:0008006" key="4">
    <source>
        <dbReference type="Google" id="ProtNLM"/>
    </source>
</evidence>
<evidence type="ECO:0000256" key="1">
    <source>
        <dbReference type="SAM" id="SignalP"/>
    </source>
</evidence>
<gene>
    <name evidence="2" type="ORF">DYI23_07125</name>
</gene>
<organism evidence="2 3">
    <name type="scientific">Roseibium polysiphoniae</name>
    <dbReference type="NCBI Taxonomy" id="2571221"/>
    <lineage>
        <taxon>Bacteria</taxon>
        <taxon>Pseudomonadati</taxon>
        <taxon>Pseudomonadota</taxon>
        <taxon>Alphaproteobacteria</taxon>
        <taxon>Hyphomicrobiales</taxon>
        <taxon>Stappiaceae</taxon>
        <taxon>Roseibium</taxon>
    </lineage>
</organism>
<comment type="caution">
    <text evidence="2">The sequence shown here is derived from an EMBL/GenBank/DDBJ whole genome shotgun (WGS) entry which is preliminary data.</text>
</comment>